<gene>
    <name evidence="3" type="ORF">FGU71_00070</name>
</gene>
<accession>A0A547P8J4</accession>
<evidence type="ECO:0000256" key="2">
    <source>
        <dbReference type="SAM" id="MobiDB-lite"/>
    </source>
</evidence>
<protein>
    <submittedName>
        <fullName evidence="3">Uncharacterized protein</fullName>
    </submittedName>
</protein>
<dbReference type="OrthoDB" id="7426733at2"/>
<reference evidence="3 4" key="1">
    <citation type="submission" date="2019-06" db="EMBL/GenBank/DDBJ databases">
        <title>Erythrobacter insulae sp. nov., isolated from a tidal flat.</title>
        <authorList>
            <person name="Yoon J.-H."/>
        </authorList>
    </citation>
    <scope>NUCLEOTIDE SEQUENCE [LARGE SCALE GENOMIC DNA]</scope>
    <source>
        <strain evidence="3 4">JBTF-M21</strain>
    </source>
</reference>
<dbReference type="InterPro" id="IPR019734">
    <property type="entry name" value="TPR_rpt"/>
</dbReference>
<comment type="caution">
    <text evidence="3">The sequence shown here is derived from an EMBL/GenBank/DDBJ whole genome shotgun (WGS) entry which is preliminary data.</text>
</comment>
<dbReference type="SUPFAM" id="SSF48452">
    <property type="entry name" value="TPR-like"/>
    <property type="match status" value="1"/>
</dbReference>
<name>A0A547P8J4_9SPHN</name>
<proteinExistence type="predicted"/>
<keyword evidence="4" id="KW-1185">Reference proteome</keyword>
<keyword evidence="1" id="KW-0802">TPR repeat</keyword>
<dbReference type="RefSeq" id="WP_142786682.1">
    <property type="nucleotide sequence ID" value="NZ_VHJK01000001.1"/>
</dbReference>
<feature type="compositionally biased region" description="Pro residues" evidence="2">
    <location>
        <begin position="321"/>
        <end position="343"/>
    </location>
</feature>
<dbReference type="Proteomes" id="UP000316343">
    <property type="component" value="Unassembled WGS sequence"/>
</dbReference>
<evidence type="ECO:0000313" key="4">
    <source>
        <dbReference type="Proteomes" id="UP000316343"/>
    </source>
</evidence>
<evidence type="ECO:0000256" key="1">
    <source>
        <dbReference type="PROSITE-ProRule" id="PRU00339"/>
    </source>
</evidence>
<dbReference type="AlphaFoldDB" id="A0A547P8J4"/>
<sequence length="366" mass="40352">MTQTAFRKTAGLAMAGAMITGAAVHAETLKIEGHLPAASDAGVEHQIIAIDDLNGAQGAKLGFELKTALERIRVDGDLWFDVAAFGSPGVEAVIQGSGDLQSSVTDVDPKQVRTCETKDAEENCIKYKTTAYDCSRYEMSFFPDIELVARSGEVLYSARDTLKSSTLYCTDEAERPSHGAMANVLIQQFSDRVRDELAPRYLRADYRVLERRKGLSEPDRDAFKQALRLTKSNEDAACDAFRALDEKYPRQASVVFNVALCFERAGEYGMARETYQRALNAEPNKPMTLEAMARVDNWERGEDQLNRRAAFLAAANSAPPAQFPPPQTFPPQTFPPQTPPTQPVQPAEPSQPGESFRPQTIERPGQ</sequence>
<dbReference type="InterPro" id="IPR011990">
    <property type="entry name" value="TPR-like_helical_dom_sf"/>
</dbReference>
<organism evidence="3 4">
    <name type="scientific">Erythrobacter insulae</name>
    <dbReference type="NCBI Taxonomy" id="2584124"/>
    <lineage>
        <taxon>Bacteria</taxon>
        <taxon>Pseudomonadati</taxon>
        <taxon>Pseudomonadota</taxon>
        <taxon>Alphaproteobacteria</taxon>
        <taxon>Sphingomonadales</taxon>
        <taxon>Erythrobacteraceae</taxon>
        <taxon>Erythrobacter/Porphyrobacter group</taxon>
        <taxon>Erythrobacter</taxon>
    </lineage>
</organism>
<feature type="repeat" description="TPR" evidence="1">
    <location>
        <begin position="252"/>
        <end position="285"/>
    </location>
</feature>
<evidence type="ECO:0000313" key="3">
    <source>
        <dbReference type="EMBL" id="TRD10423.1"/>
    </source>
</evidence>
<feature type="region of interest" description="Disordered" evidence="2">
    <location>
        <begin position="317"/>
        <end position="366"/>
    </location>
</feature>
<dbReference type="EMBL" id="VHJK01000001">
    <property type="protein sequence ID" value="TRD10423.1"/>
    <property type="molecule type" value="Genomic_DNA"/>
</dbReference>
<dbReference type="Gene3D" id="1.25.40.10">
    <property type="entry name" value="Tetratricopeptide repeat domain"/>
    <property type="match status" value="1"/>
</dbReference>
<dbReference type="PROSITE" id="PS50005">
    <property type="entry name" value="TPR"/>
    <property type="match status" value="1"/>
</dbReference>